<dbReference type="Proteomes" id="UP000267430">
    <property type="component" value="Unassembled WGS sequence"/>
</dbReference>
<organism evidence="2 3">
    <name type="scientific">Peribacillus cavernae</name>
    <dbReference type="NCBI Taxonomy" id="1674310"/>
    <lineage>
        <taxon>Bacteria</taxon>
        <taxon>Bacillati</taxon>
        <taxon>Bacillota</taxon>
        <taxon>Bacilli</taxon>
        <taxon>Bacillales</taxon>
        <taxon>Bacillaceae</taxon>
        <taxon>Peribacillus</taxon>
    </lineage>
</organism>
<keyword evidence="3" id="KW-1185">Reference proteome</keyword>
<keyword evidence="1" id="KW-0732">Signal</keyword>
<evidence type="ECO:0000313" key="2">
    <source>
        <dbReference type="EMBL" id="RUQ27207.1"/>
    </source>
</evidence>
<accession>A0A433HFS6</accession>
<feature type="signal peptide" evidence="1">
    <location>
        <begin position="1"/>
        <end position="28"/>
    </location>
</feature>
<protein>
    <submittedName>
        <fullName evidence="2">ABC transporter substrate-binding protein</fullName>
    </submittedName>
</protein>
<dbReference type="PROSITE" id="PS51257">
    <property type="entry name" value="PROKAR_LIPOPROTEIN"/>
    <property type="match status" value="1"/>
</dbReference>
<dbReference type="RefSeq" id="WP_126866187.1">
    <property type="nucleotide sequence ID" value="NZ_JAUSTX010000011.1"/>
</dbReference>
<dbReference type="InterPro" id="IPR050490">
    <property type="entry name" value="Bact_solute-bd_prot1"/>
</dbReference>
<evidence type="ECO:0000313" key="3">
    <source>
        <dbReference type="Proteomes" id="UP000267430"/>
    </source>
</evidence>
<sequence length="430" mass="47868">MARGFRLGFVLILLFSVILSACSGGSDASDKNKDGKVVVNFQTFWGSETRKPVIDKIVSDFNKSQDEIEVKHTFVPWGDIWTKNTAAVAAGNPADVIVNDLHSVAHRAKNGQTEDLSQYLGEDLKNTLYPNLWDSALYQDKVHGVPFATDNRLLFYNKDAYKEAGLDPEKPPTTWQELEEHAKKLDVKKGNSYERVGYYPLWGSFGAASWMSNADDGKGFIEGDKMYFATANKIEGLEWVADWQKRLGKKNVQAFEAEFGSGQTNPFISEKVAIWTDTANFYTQIRDSKTDMNFGVAPIPAFKEGGRNWNEGGGFVMEVPKGAEHPKEAATFIEYLTSEKVQSYWAEKNFDIVANKKAADSVVNALEGDGKLVYESAINNLKDTPFHSVPVKYPDYKSIVDPIIDNAVQGKISPEQALKKAEKDVKNSAK</sequence>
<comment type="caution">
    <text evidence="2">The sequence shown here is derived from an EMBL/GenBank/DDBJ whole genome shotgun (WGS) entry which is preliminary data.</text>
</comment>
<dbReference type="InterPro" id="IPR006059">
    <property type="entry name" value="SBP"/>
</dbReference>
<dbReference type="EMBL" id="RYZZ01000029">
    <property type="protein sequence ID" value="RUQ27207.1"/>
    <property type="molecule type" value="Genomic_DNA"/>
</dbReference>
<evidence type="ECO:0000256" key="1">
    <source>
        <dbReference type="SAM" id="SignalP"/>
    </source>
</evidence>
<dbReference type="PANTHER" id="PTHR43649:SF12">
    <property type="entry name" value="DIACETYLCHITOBIOSE BINDING PROTEIN DASA"/>
    <property type="match status" value="1"/>
</dbReference>
<dbReference type="PANTHER" id="PTHR43649">
    <property type="entry name" value="ARABINOSE-BINDING PROTEIN-RELATED"/>
    <property type="match status" value="1"/>
</dbReference>
<gene>
    <name evidence="2" type="ORF">ELQ35_16620</name>
</gene>
<dbReference type="Gene3D" id="3.40.190.10">
    <property type="entry name" value="Periplasmic binding protein-like II"/>
    <property type="match status" value="2"/>
</dbReference>
<dbReference type="SUPFAM" id="SSF53850">
    <property type="entry name" value="Periplasmic binding protein-like II"/>
    <property type="match status" value="1"/>
</dbReference>
<proteinExistence type="predicted"/>
<reference evidence="2 3" key="1">
    <citation type="submission" date="2018-12" db="EMBL/GenBank/DDBJ databases">
        <title>Bacillus chawlae sp. nov., Bacillus glennii sp. nov., and Bacillus saganii sp. nov. Isolated from the Vehicle Assembly Building at Kennedy Space Center where the Viking Spacecraft were Assembled.</title>
        <authorList>
            <person name="Seuylemezian A."/>
            <person name="Vaishampayan P."/>
        </authorList>
    </citation>
    <scope>NUCLEOTIDE SEQUENCE [LARGE SCALE GENOMIC DNA]</scope>
    <source>
        <strain evidence="2 3">L5</strain>
    </source>
</reference>
<dbReference type="OrthoDB" id="9795467at2"/>
<feature type="chain" id="PRO_5019459351" evidence="1">
    <location>
        <begin position="29"/>
        <end position="430"/>
    </location>
</feature>
<dbReference type="Pfam" id="PF01547">
    <property type="entry name" value="SBP_bac_1"/>
    <property type="match status" value="1"/>
</dbReference>
<dbReference type="CDD" id="cd14748">
    <property type="entry name" value="PBP2_UgpB"/>
    <property type="match status" value="1"/>
</dbReference>
<name>A0A433HFS6_9BACI</name>
<dbReference type="AlphaFoldDB" id="A0A433HFS6"/>